<evidence type="ECO:0000313" key="8">
    <source>
        <dbReference type="Proteomes" id="UP000051330"/>
    </source>
</evidence>
<dbReference type="PANTHER" id="PTHR10357">
    <property type="entry name" value="ALPHA-AMYLASE FAMILY MEMBER"/>
    <property type="match status" value="1"/>
</dbReference>
<accession>A0A0R1N461</accession>
<keyword evidence="5" id="KW-0326">Glycosidase</keyword>
<keyword evidence="8" id="KW-1185">Reference proteome</keyword>
<dbReference type="OrthoDB" id="9805159at2"/>
<dbReference type="GO" id="GO:0009313">
    <property type="term" value="P:oligosaccharide catabolic process"/>
    <property type="evidence" value="ECO:0007669"/>
    <property type="project" value="TreeGrafter"/>
</dbReference>
<comment type="subcellular location">
    <subcellularLocation>
        <location evidence="1">Cytoplasm</location>
    </subcellularLocation>
</comment>
<dbReference type="InterPro" id="IPR045857">
    <property type="entry name" value="O16G_dom_2"/>
</dbReference>
<protein>
    <submittedName>
        <fullName evidence="7">Alpha-glucosidase</fullName>
    </submittedName>
</protein>
<organism evidence="7 8">
    <name type="scientific">Schleiferilactobacillus perolens DSM 12744</name>
    <dbReference type="NCBI Taxonomy" id="1423792"/>
    <lineage>
        <taxon>Bacteria</taxon>
        <taxon>Bacillati</taxon>
        <taxon>Bacillota</taxon>
        <taxon>Bacilli</taxon>
        <taxon>Lactobacillales</taxon>
        <taxon>Lactobacillaceae</taxon>
        <taxon>Schleiferilactobacillus</taxon>
    </lineage>
</organism>
<keyword evidence="3" id="KW-0963">Cytoplasm</keyword>
<dbReference type="FunFam" id="3.20.20.80:FF:000064">
    <property type="entry name" value="Oligo-1,6-glucosidase"/>
    <property type="match status" value="1"/>
</dbReference>
<dbReference type="SMART" id="SM00642">
    <property type="entry name" value="Aamy"/>
    <property type="match status" value="1"/>
</dbReference>
<dbReference type="PANTHER" id="PTHR10357:SF184">
    <property type="entry name" value="OLIGO-1,6-GLUCOSIDASE 1"/>
    <property type="match status" value="1"/>
</dbReference>
<evidence type="ECO:0000313" key="7">
    <source>
        <dbReference type="EMBL" id="KRL14473.1"/>
    </source>
</evidence>
<name>A0A0R1N461_9LACO</name>
<comment type="similarity">
    <text evidence="2">Belongs to the glycosyl hydrolase 13 family.</text>
</comment>
<keyword evidence="4" id="KW-0378">Hydrolase</keyword>
<feature type="domain" description="Glycosyl hydrolase family 13 catalytic" evidence="6">
    <location>
        <begin position="14"/>
        <end position="424"/>
    </location>
</feature>
<dbReference type="CDD" id="cd11333">
    <property type="entry name" value="AmyAc_SI_OligoGlu_DGase"/>
    <property type="match status" value="1"/>
</dbReference>
<gene>
    <name evidence="7" type="ORF">FD09_GL000121</name>
</gene>
<sequence length="561" mass="65106">MSSIEWWQKATVYQIYPRSFQDSNGDGIGDLPGITQRLDYVKSLGVDVLWLNPIYESPNDDNGYDISNYRKIMPEFGTMDDFDKLLSGIHTRGMKLMMDLVVNHTSDEHPWFQQGIDPSSPYHNFYIWRKGEKDGTPPNNWRSEFHGPAWQFNTANEEWYLHLFSQKQPDLNWDNPAVRAEVYDIMKWWCEKGIDGFRMDVINLISKPTGLPDDPLVADGKSFSSLRMSANGPHVHEYLREMNRKVLSQYDLITVGETGDVTAEDAIKYTGFDRHELEMVFQFEHMSLDNDPQFGKWSTRKLNLVDLKRSLSYWQEKLHGRAWNSLYWNNHDQPRVVSRFGNDTPQYRSVSAKMLAQTLHFLQGTPYIYQGEELGMTNARSMTLADYKDLDTLNAYQELVEEKKLISSTEMMAAIQRRSRDNARTPMQWDATNNAGFSTVTPWLKVNGNYVDINVHDEETDPDSVLAYYKKLISVRQGHDVFIDGSYQLLDPTDDKVYAYVRENGSEKVLVINNFSDEFLKRDFASQIDKTVRLLISNYASDQGMDNLRPYEAKSYIVQKQ</sequence>
<dbReference type="NCBIfam" id="NF008183">
    <property type="entry name" value="PRK10933.1"/>
    <property type="match status" value="1"/>
</dbReference>
<dbReference type="GO" id="GO:0005737">
    <property type="term" value="C:cytoplasm"/>
    <property type="evidence" value="ECO:0007669"/>
    <property type="project" value="UniProtKB-SubCell"/>
</dbReference>
<evidence type="ECO:0000259" key="6">
    <source>
        <dbReference type="SMART" id="SM00642"/>
    </source>
</evidence>
<dbReference type="FunFam" id="3.20.20.80:FF:000014">
    <property type="entry name" value="Alpha,alpha-phosphotrehalase"/>
    <property type="match status" value="1"/>
</dbReference>
<proteinExistence type="inferred from homology"/>
<dbReference type="SUPFAM" id="SSF51011">
    <property type="entry name" value="Glycosyl hydrolase domain"/>
    <property type="match status" value="1"/>
</dbReference>
<dbReference type="InterPro" id="IPR017853">
    <property type="entry name" value="GH"/>
</dbReference>
<evidence type="ECO:0000256" key="4">
    <source>
        <dbReference type="ARBA" id="ARBA00022801"/>
    </source>
</evidence>
<dbReference type="Proteomes" id="UP000051330">
    <property type="component" value="Unassembled WGS sequence"/>
</dbReference>
<dbReference type="Pfam" id="PF00128">
    <property type="entry name" value="Alpha-amylase"/>
    <property type="match status" value="1"/>
</dbReference>
<dbReference type="FunFam" id="2.60.40.1180:FF:000007">
    <property type="entry name" value="Sucrose isomerase"/>
    <property type="match status" value="1"/>
</dbReference>
<evidence type="ECO:0000256" key="2">
    <source>
        <dbReference type="ARBA" id="ARBA00008061"/>
    </source>
</evidence>
<dbReference type="Gene3D" id="3.20.20.80">
    <property type="entry name" value="Glycosidases"/>
    <property type="match status" value="1"/>
</dbReference>
<dbReference type="Gene3D" id="2.60.40.1180">
    <property type="entry name" value="Golgi alpha-mannosidase II"/>
    <property type="match status" value="1"/>
</dbReference>
<comment type="caution">
    <text evidence="7">The sequence shown here is derived from an EMBL/GenBank/DDBJ whole genome shotgun (WGS) entry which is preliminary data.</text>
</comment>
<dbReference type="SUPFAM" id="SSF51445">
    <property type="entry name" value="(Trans)glycosidases"/>
    <property type="match status" value="1"/>
</dbReference>
<dbReference type="GO" id="GO:0004556">
    <property type="term" value="F:alpha-amylase activity"/>
    <property type="evidence" value="ECO:0007669"/>
    <property type="project" value="TreeGrafter"/>
</dbReference>
<dbReference type="AlphaFoldDB" id="A0A0R1N461"/>
<evidence type="ECO:0000256" key="1">
    <source>
        <dbReference type="ARBA" id="ARBA00004496"/>
    </source>
</evidence>
<evidence type="ECO:0000256" key="5">
    <source>
        <dbReference type="ARBA" id="ARBA00023295"/>
    </source>
</evidence>
<dbReference type="InterPro" id="IPR006047">
    <property type="entry name" value="GH13_cat_dom"/>
</dbReference>
<evidence type="ECO:0000256" key="3">
    <source>
        <dbReference type="ARBA" id="ARBA00022490"/>
    </source>
</evidence>
<dbReference type="InterPro" id="IPR013780">
    <property type="entry name" value="Glyco_hydro_b"/>
</dbReference>
<dbReference type="Gene3D" id="3.90.400.10">
    <property type="entry name" value="Oligo-1,6-glucosidase, Domain 2"/>
    <property type="match status" value="1"/>
</dbReference>
<dbReference type="EMBL" id="AZEC01000001">
    <property type="protein sequence ID" value="KRL14473.1"/>
    <property type="molecule type" value="Genomic_DNA"/>
</dbReference>
<dbReference type="STRING" id="1423792.FD09_GL000121"/>
<dbReference type="FunFam" id="3.90.400.10:FF:000002">
    <property type="entry name" value="Sucrose isomerase"/>
    <property type="match status" value="1"/>
</dbReference>
<reference evidence="7 8" key="1">
    <citation type="journal article" date="2015" name="Genome Announc.">
        <title>Expanding the biotechnology potential of lactobacilli through comparative genomics of 213 strains and associated genera.</title>
        <authorList>
            <person name="Sun Z."/>
            <person name="Harris H.M."/>
            <person name="McCann A."/>
            <person name="Guo C."/>
            <person name="Argimon S."/>
            <person name="Zhang W."/>
            <person name="Yang X."/>
            <person name="Jeffery I.B."/>
            <person name="Cooney J.C."/>
            <person name="Kagawa T.F."/>
            <person name="Liu W."/>
            <person name="Song Y."/>
            <person name="Salvetti E."/>
            <person name="Wrobel A."/>
            <person name="Rasinkangas P."/>
            <person name="Parkhill J."/>
            <person name="Rea M.C."/>
            <person name="O'Sullivan O."/>
            <person name="Ritari J."/>
            <person name="Douillard F.P."/>
            <person name="Paul Ross R."/>
            <person name="Yang R."/>
            <person name="Briner A.E."/>
            <person name="Felis G.E."/>
            <person name="de Vos W.M."/>
            <person name="Barrangou R."/>
            <person name="Klaenhammer T.R."/>
            <person name="Caufield P.W."/>
            <person name="Cui Y."/>
            <person name="Zhang H."/>
            <person name="O'Toole P.W."/>
        </authorList>
    </citation>
    <scope>NUCLEOTIDE SEQUENCE [LARGE SCALE GENOMIC DNA]</scope>
    <source>
        <strain evidence="7 8">DSM 12744</strain>
    </source>
</reference>
<dbReference type="RefSeq" id="WP_057817212.1">
    <property type="nucleotide sequence ID" value="NZ_AZEC01000001.1"/>
</dbReference>
<dbReference type="PATRIC" id="fig|1423792.3.peg.124"/>